<dbReference type="AlphaFoldDB" id="A0A5B8M5H2"/>
<evidence type="ECO:0000256" key="1">
    <source>
        <dbReference type="ARBA" id="ARBA00006817"/>
    </source>
</evidence>
<evidence type="ECO:0000259" key="2">
    <source>
        <dbReference type="Pfam" id="PF08327"/>
    </source>
</evidence>
<dbReference type="KEGG" id="huw:FPZ11_11590"/>
<accession>A0A5B8M5H2</accession>
<name>A0A5B8M5H2_9MICO</name>
<dbReference type="EMBL" id="CP042305">
    <property type="protein sequence ID" value="QDZ15319.1"/>
    <property type="molecule type" value="Genomic_DNA"/>
</dbReference>
<dbReference type="Pfam" id="PF08327">
    <property type="entry name" value="AHSA1"/>
    <property type="match status" value="1"/>
</dbReference>
<dbReference type="InterPro" id="IPR013538">
    <property type="entry name" value="ASHA1/2-like_C"/>
</dbReference>
<sequence>MIATLSGQTLTEAARSFTLTRVVDAPPADVYRAWTEADHLAWYFNPERPVPTEPIEVDARPGGCFRVMMDEREGKRYWSGGRYLELVPARRIVFEWGVAGGWPDLDEIPSEKRVVCTVALAPVGDGSQTEHVFTSAFPAAMTDEEIASFIAVGMREGWATTIARLLIPGR</sequence>
<dbReference type="Gene3D" id="3.30.530.20">
    <property type="match status" value="1"/>
</dbReference>
<evidence type="ECO:0000313" key="3">
    <source>
        <dbReference type="EMBL" id="QDZ15319.1"/>
    </source>
</evidence>
<organism evidence="3 4">
    <name type="scientific">Humibacter ginsenosidimutans</name>
    <dbReference type="NCBI Taxonomy" id="2599293"/>
    <lineage>
        <taxon>Bacteria</taxon>
        <taxon>Bacillati</taxon>
        <taxon>Actinomycetota</taxon>
        <taxon>Actinomycetes</taxon>
        <taxon>Micrococcales</taxon>
        <taxon>Microbacteriaceae</taxon>
        <taxon>Humibacter</taxon>
    </lineage>
</organism>
<dbReference type="OrthoDB" id="3365660at2"/>
<dbReference type="CDD" id="cd07814">
    <property type="entry name" value="SRPBCC_CalC_Aha1-like"/>
    <property type="match status" value="1"/>
</dbReference>
<proteinExistence type="inferred from homology"/>
<feature type="domain" description="Activator of Hsp90 ATPase homologue 1/2-like C-terminal" evidence="2">
    <location>
        <begin position="24"/>
        <end position="165"/>
    </location>
</feature>
<keyword evidence="4" id="KW-1185">Reference proteome</keyword>
<reference evidence="3 4" key="1">
    <citation type="submission" date="2019-07" db="EMBL/GenBank/DDBJ databases">
        <title>Full genome sequence of Humibacter sp. WJ7-1.</title>
        <authorList>
            <person name="Im W.-T."/>
        </authorList>
    </citation>
    <scope>NUCLEOTIDE SEQUENCE [LARGE SCALE GENOMIC DNA]</scope>
    <source>
        <strain evidence="3 4">WJ7-1</strain>
    </source>
</reference>
<comment type="similarity">
    <text evidence="1">Belongs to the AHA1 family.</text>
</comment>
<dbReference type="SUPFAM" id="SSF55961">
    <property type="entry name" value="Bet v1-like"/>
    <property type="match status" value="1"/>
</dbReference>
<gene>
    <name evidence="3" type="ORF">FPZ11_11590</name>
</gene>
<dbReference type="InterPro" id="IPR023393">
    <property type="entry name" value="START-like_dom_sf"/>
</dbReference>
<dbReference type="RefSeq" id="WP_146321081.1">
    <property type="nucleotide sequence ID" value="NZ_CP042305.1"/>
</dbReference>
<protein>
    <submittedName>
        <fullName evidence="3">SRPBCC domain-containing protein</fullName>
    </submittedName>
</protein>
<evidence type="ECO:0000313" key="4">
    <source>
        <dbReference type="Proteomes" id="UP000320216"/>
    </source>
</evidence>
<dbReference type="Proteomes" id="UP000320216">
    <property type="component" value="Chromosome"/>
</dbReference>